<accession>A0ABV5KJ73</accession>
<comment type="caution">
    <text evidence="6">The sequence shown here is derived from an EMBL/GenBank/DDBJ whole genome shotgun (WGS) entry which is preliminary data.</text>
</comment>
<dbReference type="Gene3D" id="3.40.190.10">
    <property type="entry name" value="Periplasmic binding protein-like II"/>
    <property type="match status" value="1"/>
</dbReference>
<sequence length="397" mass="44902">MPETVLTVYSQFEDQVFYRYYGNLILQQFPNVSFNLIQSQAATPEEAAKDVMTYKPDLVMTWKSNFQELSKQGMLSDLTPFMKSGTLKEEDYYPEMIRGLKNEDNQLIGLSPLVNVYGVFYNKSLFDAKHIAYPSDRMSWEEILQLAKRFSGSGATGLMGRSPTGVLRDIVKAKGLTIIDKQNDTLQFNQTDWTAALRTVLELKPDQVQKGSEELFLQGKSAMYVGMLHMIPKLEQQAFNWGVVTTPVDGNARDYINDIFFNDIIGIPKEAVNKEIAWEILQYIMSDDAVAYLQRNSNTGAVSTLMNRMNQQYGSVDLSAFWQQTIDDRPYLGRHVSSAFVDQFDGMMDTVLTEAAANNKSAEASLKEIEARGQLIYQAERSSAATEGTNETEEERQ</sequence>
<evidence type="ECO:0000256" key="1">
    <source>
        <dbReference type="ARBA" id="ARBA00004196"/>
    </source>
</evidence>
<dbReference type="InterPro" id="IPR050490">
    <property type="entry name" value="Bact_solute-bd_prot1"/>
</dbReference>
<dbReference type="PANTHER" id="PTHR43649:SF31">
    <property type="entry name" value="SN-GLYCEROL-3-PHOSPHATE-BINDING PERIPLASMIC PROTEIN UGPB"/>
    <property type="match status" value="1"/>
</dbReference>
<dbReference type="Proteomes" id="UP001589747">
    <property type="component" value="Unassembled WGS sequence"/>
</dbReference>
<dbReference type="InterPro" id="IPR006059">
    <property type="entry name" value="SBP"/>
</dbReference>
<keyword evidence="4" id="KW-0732">Signal</keyword>
<dbReference type="SUPFAM" id="SSF53850">
    <property type="entry name" value="Periplasmic binding protein-like II"/>
    <property type="match status" value="1"/>
</dbReference>
<dbReference type="RefSeq" id="WP_377488282.1">
    <property type="nucleotide sequence ID" value="NZ_JBHMDO010000002.1"/>
</dbReference>
<gene>
    <name evidence="6" type="ORF">ACFFSY_00490</name>
</gene>
<proteinExistence type="inferred from homology"/>
<evidence type="ECO:0000256" key="3">
    <source>
        <dbReference type="ARBA" id="ARBA00022448"/>
    </source>
</evidence>
<name>A0ABV5KJ73_9BACL</name>
<organism evidence="6 7">
    <name type="scientific">Paenibacillus aurantiacus</name>
    <dbReference type="NCBI Taxonomy" id="1936118"/>
    <lineage>
        <taxon>Bacteria</taxon>
        <taxon>Bacillati</taxon>
        <taxon>Bacillota</taxon>
        <taxon>Bacilli</taxon>
        <taxon>Bacillales</taxon>
        <taxon>Paenibacillaceae</taxon>
        <taxon>Paenibacillus</taxon>
    </lineage>
</organism>
<reference evidence="6 7" key="1">
    <citation type="submission" date="2024-09" db="EMBL/GenBank/DDBJ databases">
        <authorList>
            <person name="Sun Q."/>
            <person name="Mori K."/>
        </authorList>
    </citation>
    <scope>NUCLEOTIDE SEQUENCE [LARGE SCALE GENOMIC DNA]</scope>
    <source>
        <strain evidence="6 7">TISTR 2452</strain>
    </source>
</reference>
<keyword evidence="7" id="KW-1185">Reference proteome</keyword>
<feature type="region of interest" description="Disordered" evidence="5">
    <location>
        <begin position="378"/>
        <end position="397"/>
    </location>
</feature>
<evidence type="ECO:0000256" key="5">
    <source>
        <dbReference type="SAM" id="MobiDB-lite"/>
    </source>
</evidence>
<evidence type="ECO:0000313" key="6">
    <source>
        <dbReference type="EMBL" id="MFB9324418.1"/>
    </source>
</evidence>
<comment type="subcellular location">
    <subcellularLocation>
        <location evidence="1">Cell envelope</location>
    </subcellularLocation>
</comment>
<comment type="similarity">
    <text evidence="2">Belongs to the bacterial solute-binding protein 1 family.</text>
</comment>
<keyword evidence="3" id="KW-0813">Transport</keyword>
<dbReference type="Pfam" id="PF13416">
    <property type="entry name" value="SBP_bac_8"/>
    <property type="match status" value="1"/>
</dbReference>
<dbReference type="PANTHER" id="PTHR43649">
    <property type="entry name" value="ARABINOSE-BINDING PROTEIN-RELATED"/>
    <property type="match status" value="1"/>
</dbReference>
<evidence type="ECO:0000256" key="4">
    <source>
        <dbReference type="ARBA" id="ARBA00022729"/>
    </source>
</evidence>
<protein>
    <submittedName>
        <fullName evidence="6">ABC transporter substrate-binding protein</fullName>
    </submittedName>
</protein>
<dbReference type="EMBL" id="JBHMDO010000002">
    <property type="protein sequence ID" value="MFB9324418.1"/>
    <property type="molecule type" value="Genomic_DNA"/>
</dbReference>
<evidence type="ECO:0000256" key="2">
    <source>
        <dbReference type="ARBA" id="ARBA00008520"/>
    </source>
</evidence>
<evidence type="ECO:0000313" key="7">
    <source>
        <dbReference type="Proteomes" id="UP001589747"/>
    </source>
</evidence>